<dbReference type="Proteomes" id="UP000035682">
    <property type="component" value="Unplaced"/>
</dbReference>
<dbReference type="CTD" id="36373829"/>
<protein>
    <submittedName>
        <fullName evidence="1 3">Uncharacterized protein</fullName>
    </submittedName>
</protein>
<dbReference type="WBParaSite" id="SRAE_0000058500.1">
    <property type="protein sequence ID" value="SRAE_0000058500.1"/>
    <property type="gene ID" value="WBGene00256331"/>
</dbReference>
<dbReference type="GeneID" id="36373829"/>
<reference evidence="3" key="3">
    <citation type="submission" date="2020-12" db="UniProtKB">
        <authorList>
            <consortium name="WormBaseParasite"/>
        </authorList>
    </citation>
    <scope>IDENTIFICATION</scope>
</reference>
<dbReference type="EMBL" id="LN609408">
    <property type="protein sequence ID" value="CEF61461.1"/>
    <property type="molecule type" value="Genomic_DNA"/>
</dbReference>
<evidence type="ECO:0000313" key="1">
    <source>
        <dbReference type="EMBL" id="CEF61461.1"/>
    </source>
</evidence>
<dbReference type="RefSeq" id="XP_024500670.1">
    <property type="nucleotide sequence ID" value="XM_024646494.1"/>
</dbReference>
<proteinExistence type="predicted"/>
<organism evidence="1">
    <name type="scientific">Strongyloides ratti</name>
    <name type="common">Parasitic roundworm</name>
    <dbReference type="NCBI Taxonomy" id="34506"/>
    <lineage>
        <taxon>Eukaryota</taxon>
        <taxon>Metazoa</taxon>
        <taxon>Ecdysozoa</taxon>
        <taxon>Nematoda</taxon>
        <taxon>Chromadorea</taxon>
        <taxon>Rhabditida</taxon>
        <taxon>Tylenchina</taxon>
        <taxon>Panagrolaimomorpha</taxon>
        <taxon>Strongyloidoidea</taxon>
        <taxon>Strongyloididae</taxon>
        <taxon>Strongyloides</taxon>
    </lineage>
</organism>
<reference evidence="2" key="2">
    <citation type="submission" date="2014-09" db="EMBL/GenBank/DDBJ databases">
        <authorList>
            <person name="Martin A.A."/>
        </authorList>
    </citation>
    <scope>NUCLEOTIDE SEQUENCE</scope>
    <source>
        <strain evidence="2">ED321</strain>
    </source>
</reference>
<reference evidence="1" key="1">
    <citation type="submission" date="2014-09" db="EMBL/GenBank/DDBJ databases">
        <authorList>
            <person name="Aslett A.Martin."/>
        </authorList>
    </citation>
    <scope>NUCLEOTIDE SEQUENCE</scope>
    <source>
        <strain evidence="1">ED321 Heterogonic</strain>
    </source>
</reference>
<gene>
    <name evidence="1 3 4" type="ORF">SRAE_0000058500</name>
</gene>
<keyword evidence="2" id="KW-1185">Reference proteome</keyword>
<evidence type="ECO:0000313" key="3">
    <source>
        <dbReference type="WBParaSite" id="SRAE_0000058500.1"/>
    </source>
</evidence>
<dbReference type="AlphaFoldDB" id="A0A090KVL1"/>
<accession>A0A090KVL1</accession>
<sequence>MFLSSNGCYLRCNGYVRRIPPCRLFISLERDQFLIRASGVLNPQVRHQLYSMQRNYRLRSSFKSRMNSFTQANFDQTTAKRICYIYRVACKYPTYIKLY</sequence>
<evidence type="ECO:0000313" key="4">
    <source>
        <dbReference type="WormBase" id="SRAE_0000058500"/>
    </source>
</evidence>
<evidence type="ECO:0000313" key="2">
    <source>
        <dbReference type="Proteomes" id="UP000035682"/>
    </source>
</evidence>
<name>A0A090KVL1_STRRB</name>
<dbReference type="WormBase" id="SRAE_0000058500">
    <property type="protein sequence ID" value="SRP02460"/>
    <property type="gene ID" value="WBGene00256331"/>
</dbReference>